<dbReference type="Proteomes" id="UP000605099">
    <property type="component" value="Unassembled WGS sequence"/>
</dbReference>
<name>A0ABQ2JZN4_9SPHN</name>
<dbReference type="RefSeq" id="WP_188823152.1">
    <property type="nucleotide sequence ID" value="NZ_BMLK01000033.1"/>
</dbReference>
<protein>
    <submittedName>
        <fullName evidence="2">Uncharacterized protein</fullName>
    </submittedName>
</protein>
<keyword evidence="3" id="KW-1185">Reference proteome</keyword>
<gene>
    <name evidence="2" type="ORF">GCM10011349_42710</name>
</gene>
<accession>A0ABQ2JZN4</accession>
<sequence length="114" mass="12818">MGKGSYLGGHTVVGFGSSTKARGRRGGINSESPAAKQMASNEQKRREAKLAEQRRITAEITKKNVKFAKRLGERWHREKPPELYNKKLMEDKSTSSQLADAFKNAFSKIHENKL</sequence>
<proteinExistence type="predicted"/>
<organism evidence="2 3">
    <name type="scientific">Novosphingobium indicum</name>
    <dbReference type="NCBI Taxonomy" id="462949"/>
    <lineage>
        <taxon>Bacteria</taxon>
        <taxon>Pseudomonadati</taxon>
        <taxon>Pseudomonadota</taxon>
        <taxon>Alphaproteobacteria</taxon>
        <taxon>Sphingomonadales</taxon>
        <taxon>Sphingomonadaceae</taxon>
        <taxon>Novosphingobium</taxon>
    </lineage>
</organism>
<evidence type="ECO:0000313" key="3">
    <source>
        <dbReference type="Proteomes" id="UP000605099"/>
    </source>
</evidence>
<comment type="caution">
    <text evidence="2">The sequence shown here is derived from an EMBL/GenBank/DDBJ whole genome shotgun (WGS) entry which is preliminary data.</text>
</comment>
<dbReference type="EMBL" id="BMLK01000033">
    <property type="protein sequence ID" value="GGN60734.1"/>
    <property type="molecule type" value="Genomic_DNA"/>
</dbReference>
<reference evidence="3" key="1">
    <citation type="journal article" date="2019" name="Int. J. Syst. Evol. Microbiol.">
        <title>The Global Catalogue of Microorganisms (GCM) 10K type strain sequencing project: providing services to taxonomists for standard genome sequencing and annotation.</title>
        <authorList>
            <consortium name="The Broad Institute Genomics Platform"/>
            <consortium name="The Broad Institute Genome Sequencing Center for Infectious Disease"/>
            <person name="Wu L."/>
            <person name="Ma J."/>
        </authorList>
    </citation>
    <scope>NUCLEOTIDE SEQUENCE [LARGE SCALE GENOMIC DNA]</scope>
    <source>
        <strain evidence="3">CGMCC 1.6784</strain>
    </source>
</reference>
<evidence type="ECO:0000313" key="2">
    <source>
        <dbReference type="EMBL" id="GGN60734.1"/>
    </source>
</evidence>
<feature type="region of interest" description="Disordered" evidence="1">
    <location>
        <begin position="1"/>
        <end position="51"/>
    </location>
</feature>
<feature type="compositionally biased region" description="Basic and acidic residues" evidence="1">
    <location>
        <begin position="42"/>
        <end position="51"/>
    </location>
</feature>
<evidence type="ECO:0000256" key="1">
    <source>
        <dbReference type="SAM" id="MobiDB-lite"/>
    </source>
</evidence>